<name>A0A2C6L3R7_9APIC</name>
<organism evidence="4 5">
    <name type="scientific">Cystoisospora suis</name>
    <dbReference type="NCBI Taxonomy" id="483139"/>
    <lineage>
        <taxon>Eukaryota</taxon>
        <taxon>Sar</taxon>
        <taxon>Alveolata</taxon>
        <taxon>Apicomplexa</taxon>
        <taxon>Conoidasida</taxon>
        <taxon>Coccidia</taxon>
        <taxon>Eucoccidiorida</taxon>
        <taxon>Eimeriorina</taxon>
        <taxon>Sarcocystidae</taxon>
        <taxon>Cystoisospora</taxon>
    </lineage>
</organism>
<dbReference type="GeneID" id="94427194"/>
<keyword evidence="2" id="KW-1133">Transmembrane helix</keyword>
<dbReference type="AlphaFoldDB" id="A0A2C6L3R7"/>
<dbReference type="Proteomes" id="UP000221165">
    <property type="component" value="Unassembled WGS sequence"/>
</dbReference>
<keyword evidence="2" id="KW-0472">Membrane</keyword>
<comment type="caution">
    <text evidence="4">The sequence shown here is derived from an EMBL/GenBank/DDBJ whole genome shotgun (WGS) entry which is preliminary data.</text>
</comment>
<keyword evidence="2" id="KW-0812">Transmembrane</keyword>
<gene>
    <name evidence="4" type="ORF">CSUI_003788</name>
</gene>
<dbReference type="OrthoDB" id="333141at2759"/>
<dbReference type="InterPro" id="IPR028352">
    <property type="entry name" value="Surface_antig_SAG1"/>
</dbReference>
<dbReference type="PRINTS" id="PR01801">
    <property type="entry name" value="SURFCEANTIGN"/>
</dbReference>
<dbReference type="Gene3D" id="2.60.40.1320">
    <property type="entry name" value="SRS domain"/>
    <property type="match status" value="2"/>
</dbReference>
<reference evidence="4 5" key="1">
    <citation type="journal article" date="2017" name="Int. J. Parasitol.">
        <title>The genome of the protozoan parasite Cystoisospora suis and a reverse vaccinology approach to identify vaccine candidates.</title>
        <authorList>
            <person name="Palmieri N."/>
            <person name="Shrestha A."/>
            <person name="Ruttkowski B."/>
            <person name="Beck T."/>
            <person name="Vogl C."/>
            <person name="Tomley F."/>
            <person name="Blake D.P."/>
            <person name="Joachim A."/>
        </authorList>
    </citation>
    <scope>NUCLEOTIDE SEQUENCE [LARGE SCALE GENOMIC DNA]</scope>
    <source>
        <strain evidence="4 5">Wien I</strain>
    </source>
</reference>
<dbReference type="Pfam" id="PF04092">
    <property type="entry name" value="SAG"/>
    <property type="match status" value="2"/>
</dbReference>
<feature type="transmembrane region" description="Helical" evidence="2">
    <location>
        <begin position="29"/>
        <end position="52"/>
    </location>
</feature>
<accession>A0A2C6L3R7</accession>
<dbReference type="InterPro" id="IPR036755">
    <property type="entry name" value="SRS_dom_sf"/>
</dbReference>
<dbReference type="RefSeq" id="XP_067924041.1">
    <property type="nucleotide sequence ID" value="XM_068063983.1"/>
</dbReference>
<feature type="region of interest" description="Disordered" evidence="1">
    <location>
        <begin position="372"/>
        <end position="394"/>
    </location>
</feature>
<evidence type="ECO:0000256" key="2">
    <source>
        <dbReference type="SAM" id="Phobius"/>
    </source>
</evidence>
<sequence>MGAVNRIGSFSRTLPSRTQTGMRRRMETAVSFVSIMRYGMLFLVLAGLDVVVSKRVFSRHSRRPDDNGRRLSAEGDGSVVPDRSCPTLEDESLCSCDDVPRQDAETSGSSPVTEFTTTLSQSRPTLRLDCLPAGATVYPADRVCPMECNGLENCEDTSQPGGGESRMAPVSIDTVLYPGGREVSWTRANHALDKGGSSLILTIPHERFPLVEKYFSIGCKGKESNDFICDVLVTLEPKATMTWDNRVTCAYGKTSNQKRQSVTLTPEKNSVTIDCGEPGVMVPSDHTEKCYSYKKDFSDANLLDFSEILPGYTKAWWSQETANPHAVTFTIPKDKFPFDQRKFAVGCESPGLVYGNSSVCIVDVRVNAANLGRRNGPGSGSGSPGTERGGGSRGSATQRSLVLLGRALLPTVAPFILGRLVLF</sequence>
<dbReference type="SUPFAM" id="SSF74877">
    <property type="entry name" value="Major surface antigen p30, SAG1"/>
    <property type="match status" value="2"/>
</dbReference>
<proteinExistence type="predicted"/>
<dbReference type="EMBL" id="MIGC01001713">
    <property type="protein sequence ID" value="PHJ22364.1"/>
    <property type="molecule type" value="Genomic_DNA"/>
</dbReference>
<dbReference type="VEuPathDB" id="ToxoDB:CSUI_003788"/>
<protein>
    <submittedName>
        <fullName evidence="4">Srs domain-containing protein</fullName>
    </submittedName>
</protein>
<dbReference type="GO" id="GO:0016020">
    <property type="term" value="C:membrane"/>
    <property type="evidence" value="ECO:0007669"/>
    <property type="project" value="InterPro"/>
</dbReference>
<feature type="domain" description="SRS" evidence="3">
    <location>
        <begin position="245"/>
        <end position="366"/>
    </location>
</feature>
<feature type="domain" description="SRS" evidence="3">
    <location>
        <begin position="107"/>
        <end position="234"/>
    </location>
</feature>
<evidence type="ECO:0000259" key="3">
    <source>
        <dbReference type="Pfam" id="PF04092"/>
    </source>
</evidence>
<feature type="compositionally biased region" description="Basic and acidic residues" evidence="1">
    <location>
        <begin position="63"/>
        <end position="73"/>
    </location>
</feature>
<dbReference type="InterPro" id="IPR007226">
    <property type="entry name" value="SRS_dom"/>
</dbReference>
<feature type="compositionally biased region" description="Gly residues" evidence="1">
    <location>
        <begin position="375"/>
        <end position="393"/>
    </location>
</feature>
<evidence type="ECO:0000313" key="5">
    <source>
        <dbReference type="Proteomes" id="UP000221165"/>
    </source>
</evidence>
<keyword evidence="5" id="KW-1185">Reference proteome</keyword>
<feature type="compositionally biased region" description="Polar residues" evidence="1">
    <location>
        <begin position="105"/>
        <end position="120"/>
    </location>
</feature>
<feature type="region of interest" description="Disordered" evidence="1">
    <location>
        <begin position="59"/>
        <end position="120"/>
    </location>
</feature>
<evidence type="ECO:0000256" key="1">
    <source>
        <dbReference type="SAM" id="MobiDB-lite"/>
    </source>
</evidence>
<evidence type="ECO:0000313" key="4">
    <source>
        <dbReference type="EMBL" id="PHJ22364.1"/>
    </source>
</evidence>